<comment type="similarity">
    <text evidence="1">Belongs to the amidase family.</text>
</comment>
<proteinExistence type="inferred from homology"/>
<name>A0A6V8HPV1_TALPI</name>
<feature type="domain" description="Amidase" evidence="3">
    <location>
        <begin position="10"/>
        <end position="464"/>
    </location>
</feature>
<gene>
    <name evidence="4" type="ORF">TCE0_060f19403</name>
</gene>
<evidence type="ECO:0000256" key="2">
    <source>
        <dbReference type="ARBA" id="ARBA00022801"/>
    </source>
</evidence>
<dbReference type="SUPFAM" id="SSF75304">
    <property type="entry name" value="Amidase signature (AS) enzymes"/>
    <property type="match status" value="1"/>
</dbReference>
<dbReference type="PANTHER" id="PTHR46072:SF4">
    <property type="entry name" value="AMIDASE C550.07-RELATED"/>
    <property type="match status" value="1"/>
</dbReference>
<keyword evidence="2" id="KW-0378">Hydrolase</keyword>
<keyword evidence="5" id="KW-1185">Reference proteome</keyword>
<dbReference type="InterPro" id="IPR036928">
    <property type="entry name" value="AS_sf"/>
</dbReference>
<dbReference type="PANTHER" id="PTHR46072">
    <property type="entry name" value="AMIDASE-RELATED-RELATED"/>
    <property type="match status" value="1"/>
</dbReference>
<sequence>MREQMLTATETTIAFCKRAAISHQATNCLAEILFDEALQQAAQLDDYMAKYGKPIGMLHGLPISVKEHIKIKGTTATSGLIAWANNVSNEDALIVKIFREQGAIFYVKTTNPQTLMAIETDSNLFGRTTNPHNKSLTSGGSTGGEGALLAMNGSPLGIGTDIGGSIRVPSAFCGTYGFKPTIGRLPHSGLTGLHDGMQNLVGVVGPLARSIEDLGLFCVAALKHEPWKYEPSLIEMPWRPETRAPQKLKIGVIWSDRVVQPHPPIVRALKQVVSTLTGAGHTVIDWDASLHRELYDVTNKVYFLDGGVEYHEKLDQGKEPAVPIIKWLLDEKATKHYTVEETWKVNGQLDRLRTSYAHQWNTLDIDAILCPANASVASVHDESRYWGYTCVFNALDYPAAVFPVGSVEKTDSWKSFPPISSSPLNPLDMWYRSLYLDIEGPTRYEGAPISLQLVGRRFHDEKMLRVLSYLHERVDKSQ</sequence>
<dbReference type="Gene3D" id="3.90.1300.10">
    <property type="entry name" value="Amidase signature (AS) domain"/>
    <property type="match status" value="1"/>
</dbReference>
<dbReference type="AlphaFoldDB" id="A0A6V8HPV1"/>
<dbReference type="GO" id="GO:0016787">
    <property type="term" value="F:hydrolase activity"/>
    <property type="evidence" value="ECO:0007669"/>
    <property type="project" value="UniProtKB-KW"/>
</dbReference>
<organism evidence="4 5">
    <name type="scientific">Talaromyces pinophilus</name>
    <name type="common">Penicillium pinophilum</name>
    <dbReference type="NCBI Taxonomy" id="128442"/>
    <lineage>
        <taxon>Eukaryota</taxon>
        <taxon>Fungi</taxon>
        <taxon>Dikarya</taxon>
        <taxon>Ascomycota</taxon>
        <taxon>Pezizomycotina</taxon>
        <taxon>Eurotiomycetes</taxon>
        <taxon>Eurotiomycetidae</taxon>
        <taxon>Eurotiales</taxon>
        <taxon>Trichocomaceae</taxon>
        <taxon>Talaromyces</taxon>
        <taxon>Talaromyces sect. Talaromyces</taxon>
    </lineage>
</organism>
<accession>A0A6V8HPV1</accession>
<dbReference type="EMBL" id="DF933856">
    <property type="protein sequence ID" value="GAM44074.1"/>
    <property type="molecule type" value="Genomic_DNA"/>
</dbReference>
<dbReference type="InterPro" id="IPR023631">
    <property type="entry name" value="Amidase_dom"/>
</dbReference>
<dbReference type="Proteomes" id="UP000053095">
    <property type="component" value="Unassembled WGS sequence"/>
</dbReference>
<reference evidence="5" key="1">
    <citation type="journal article" date="2015" name="Genome Announc.">
        <title>Draft genome sequence of Talaromyces cellulolyticus strain Y-94, a source of lignocellulosic biomass-degrading enzymes.</title>
        <authorList>
            <person name="Fujii T."/>
            <person name="Koike H."/>
            <person name="Sawayama S."/>
            <person name="Yano S."/>
            <person name="Inoue H."/>
        </authorList>
    </citation>
    <scope>NUCLEOTIDE SEQUENCE [LARGE SCALE GENOMIC DNA]</scope>
    <source>
        <strain evidence="5">Y-94</strain>
    </source>
</reference>
<protein>
    <submittedName>
        <fullName evidence="4">Acetamidase</fullName>
    </submittedName>
</protein>
<evidence type="ECO:0000313" key="5">
    <source>
        <dbReference type="Proteomes" id="UP000053095"/>
    </source>
</evidence>
<comment type="caution">
    <text evidence="4">The sequence shown here is derived from an EMBL/GenBank/DDBJ whole genome shotgun (WGS) entry which is preliminary data.</text>
</comment>
<dbReference type="Pfam" id="PF01425">
    <property type="entry name" value="Amidase"/>
    <property type="match status" value="1"/>
</dbReference>
<evidence type="ECO:0000256" key="1">
    <source>
        <dbReference type="ARBA" id="ARBA00009199"/>
    </source>
</evidence>
<evidence type="ECO:0000313" key="4">
    <source>
        <dbReference type="EMBL" id="GAM44074.1"/>
    </source>
</evidence>
<evidence type="ECO:0000259" key="3">
    <source>
        <dbReference type="Pfam" id="PF01425"/>
    </source>
</evidence>